<keyword evidence="2" id="KW-1133">Transmembrane helix</keyword>
<proteinExistence type="predicted"/>
<keyword evidence="2" id="KW-0472">Membrane</keyword>
<dbReference type="EMBL" id="JALZ01000003">
    <property type="protein sequence ID" value="ETX15744.1"/>
    <property type="molecule type" value="Genomic_DNA"/>
</dbReference>
<evidence type="ECO:0000256" key="2">
    <source>
        <dbReference type="SAM" id="Phobius"/>
    </source>
</evidence>
<accession>X7EI09</accession>
<evidence type="ECO:0000313" key="5">
    <source>
        <dbReference type="Proteomes" id="UP000022447"/>
    </source>
</evidence>
<dbReference type="InterPro" id="IPR037185">
    <property type="entry name" value="EmrE-like"/>
</dbReference>
<feature type="transmembrane region" description="Helical" evidence="2">
    <location>
        <begin position="35"/>
        <end position="53"/>
    </location>
</feature>
<dbReference type="Gene3D" id="1.10.3730.20">
    <property type="match status" value="2"/>
</dbReference>
<keyword evidence="2" id="KW-0812">Transmembrane</keyword>
<reference evidence="4 5" key="1">
    <citation type="submission" date="2014-01" db="EMBL/GenBank/DDBJ databases">
        <title>Roseivivax halodurans JCM 10272 Genome Sequencing.</title>
        <authorList>
            <person name="Lai Q."/>
            <person name="Li G."/>
            <person name="Shao Z."/>
        </authorList>
    </citation>
    <scope>NUCLEOTIDE SEQUENCE [LARGE SCALE GENOMIC DNA]</scope>
    <source>
        <strain evidence="4 5">JCM 10272</strain>
    </source>
</reference>
<feature type="domain" description="EamA" evidence="3">
    <location>
        <begin position="149"/>
        <end position="275"/>
    </location>
</feature>
<gene>
    <name evidence="4" type="ORF">OCH239_11205</name>
</gene>
<evidence type="ECO:0000259" key="3">
    <source>
        <dbReference type="Pfam" id="PF00892"/>
    </source>
</evidence>
<dbReference type="Proteomes" id="UP000022447">
    <property type="component" value="Unassembled WGS sequence"/>
</dbReference>
<organism evidence="4 5">
    <name type="scientific">Roseivivax halodurans JCM 10272</name>
    <dbReference type="NCBI Taxonomy" id="1449350"/>
    <lineage>
        <taxon>Bacteria</taxon>
        <taxon>Pseudomonadati</taxon>
        <taxon>Pseudomonadota</taxon>
        <taxon>Alphaproteobacteria</taxon>
        <taxon>Rhodobacterales</taxon>
        <taxon>Roseobacteraceae</taxon>
        <taxon>Roseivivax</taxon>
    </lineage>
</organism>
<dbReference type="RefSeq" id="WP_244430298.1">
    <property type="nucleotide sequence ID" value="NZ_JALZ01000003.1"/>
</dbReference>
<keyword evidence="5" id="KW-1185">Reference proteome</keyword>
<dbReference type="STRING" id="1449350.OCH239_11205"/>
<sequence length="306" mass="31744">MSANLRGAILMVLAMVGFAVEDALFKSATSTVSPGLGTLIFGLCGFALYAALVRRAGLPVWTAEYLSRTMIVRTAFEVTGRLFFALALAFAPLSVTSAILQAAPLVVTLGAALVLGERVGPRRWIAMGIGFLGVLLILRPGPDGIELSALFAVIAMIGFAGRDVATRASPPSISATQLGIPGFASVTLAGLLILAFETGAREVPDARAILLLLATALAGVAAYSGLTQAMRTGEVSVVAPFRYARLLAALILAYIVFGERPDALMFAGAALIVGSGLYTLWRSGRPSGQAPRAAVPARPDHKDHAP</sequence>
<feature type="transmembrane region" description="Helical" evidence="2">
    <location>
        <begin position="123"/>
        <end position="141"/>
    </location>
</feature>
<feature type="domain" description="EamA" evidence="3">
    <location>
        <begin position="6"/>
        <end position="138"/>
    </location>
</feature>
<feature type="region of interest" description="Disordered" evidence="1">
    <location>
        <begin position="287"/>
        <end position="306"/>
    </location>
</feature>
<feature type="transmembrane region" description="Helical" evidence="2">
    <location>
        <begin position="263"/>
        <end position="281"/>
    </location>
</feature>
<feature type="transmembrane region" description="Helical" evidence="2">
    <location>
        <begin position="208"/>
        <end position="226"/>
    </location>
</feature>
<dbReference type="PANTHER" id="PTHR22911">
    <property type="entry name" value="ACYL-MALONYL CONDENSING ENZYME-RELATED"/>
    <property type="match status" value="1"/>
</dbReference>
<dbReference type="SUPFAM" id="SSF103481">
    <property type="entry name" value="Multidrug resistance efflux transporter EmrE"/>
    <property type="match status" value="2"/>
</dbReference>
<dbReference type="Pfam" id="PF00892">
    <property type="entry name" value="EamA"/>
    <property type="match status" value="2"/>
</dbReference>
<protein>
    <submittedName>
        <fullName evidence="4">Membrane protein</fullName>
    </submittedName>
</protein>
<dbReference type="InterPro" id="IPR000620">
    <property type="entry name" value="EamA_dom"/>
</dbReference>
<evidence type="ECO:0000256" key="1">
    <source>
        <dbReference type="SAM" id="MobiDB-lite"/>
    </source>
</evidence>
<feature type="transmembrane region" description="Helical" evidence="2">
    <location>
        <begin position="238"/>
        <end position="257"/>
    </location>
</feature>
<dbReference type="PATRIC" id="fig|1449350.3.peg.852"/>
<dbReference type="PANTHER" id="PTHR22911:SF103">
    <property type="entry name" value="BLR2811 PROTEIN"/>
    <property type="match status" value="1"/>
</dbReference>
<comment type="caution">
    <text evidence="4">The sequence shown here is derived from an EMBL/GenBank/DDBJ whole genome shotgun (WGS) entry which is preliminary data.</text>
</comment>
<feature type="transmembrane region" description="Helical" evidence="2">
    <location>
        <begin position="74"/>
        <end position="93"/>
    </location>
</feature>
<name>X7EI09_9RHOB</name>
<dbReference type="GO" id="GO:0016020">
    <property type="term" value="C:membrane"/>
    <property type="evidence" value="ECO:0007669"/>
    <property type="project" value="InterPro"/>
</dbReference>
<evidence type="ECO:0000313" key="4">
    <source>
        <dbReference type="EMBL" id="ETX15744.1"/>
    </source>
</evidence>
<dbReference type="eggNOG" id="COG0697">
    <property type="taxonomic scope" value="Bacteria"/>
</dbReference>
<feature type="transmembrane region" description="Helical" evidence="2">
    <location>
        <begin position="147"/>
        <end position="165"/>
    </location>
</feature>
<dbReference type="AlphaFoldDB" id="X7EI09"/>
<feature type="transmembrane region" description="Helical" evidence="2">
    <location>
        <begin position="177"/>
        <end position="196"/>
    </location>
</feature>